<sequence>MTYQCFHFVMGRLLDRLLEGSHAYRIERVTGGYTLVAEANCLDEFSNLVREAAAAAGEDCLVFPVSQGSHIYSEMLVLPLDGAAGSG</sequence>
<proteinExistence type="predicted"/>
<gene>
    <name evidence="1" type="ORF">JIP62_00175</name>
</gene>
<reference evidence="1 2" key="1">
    <citation type="submission" date="2021-01" db="EMBL/GenBank/DDBJ databases">
        <title>Brevundimonas vitis sp. nov., an bacterium isolated from grape (Vitis vinifera).</title>
        <authorList>
            <person name="Jiang L."/>
            <person name="Lee J."/>
        </authorList>
    </citation>
    <scope>NUCLEOTIDE SEQUENCE [LARGE SCALE GENOMIC DNA]</scope>
    <source>
        <strain evidence="1 2">GRTSA-9</strain>
    </source>
</reference>
<dbReference type="Proteomes" id="UP000595448">
    <property type="component" value="Chromosome"/>
</dbReference>
<accession>A0ABX7BQI6</accession>
<dbReference type="EMBL" id="CP067977">
    <property type="protein sequence ID" value="QQQ18616.1"/>
    <property type="molecule type" value="Genomic_DNA"/>
</dbReference>
<evidence type="ECO:0000313" key="2">
    <source>
        <dbReference type="Proteomes" id="UP000595448"/>
    </source>
</evidence>
<protein>
    <submittedName>
        <fullName evidence="1">Uncharacterized protein</fullName>
    </submittedName>
</protein>
<dbReference type="RefSeq" id="WP_201102983.1">
    <property type="nucleotide sequence ID" value="NZ_CP067977.1"/>
</dbReference>
<organism evidence="1 2">
    <name type="scientific">Brevundimonas vitisensis</name>
    <dbReference type="NCBI Taxonomy" id="2800818"/>
    <lineage>
        <taxon>Bacteria</taxon>
        <taxon>Pseudomonadati</taxon>
        <taxon>Pseudomonadota</taxon>
        <taxon>Alphaproteobacteria</taxon>
        <taxon>Caulobacterales</taxon>
        <taxon>Caulobacteraceae</taxon>
        <taxon>Brevundimonas</taxon>
    </lineage>
</organism>
<keyword evidence="2" id="KW-1185">Reference proteome</keyword>
<name>A0ABX7BQI6_9CAUL</name>
<evidence type="ECO:0000313" key="1">
    <source>
        <dbReference type="EMBL" id="QQQ18616.1"/>
    </source>
</evidence>